<evidence type="ECO:0000256" key="10">
    <source>
        <dbReference type="ARBA" id="ARBA00022840"/>
    </source>
</evidence>
<evidence type="ECO:0000259" key="16">
    <source>
        <dbReference type="PROSITE" id="PS50002"/>
    </source>
</evidence>
<keyword evidence="9" id="KW-0547">Nucleotide-binding</keyword>
<keyword evidence="7" id="KW-1003">Cell membrane</keyword>
<dbReference type="InterPro" id="IPR050716">
    <property type="entry name" value="MAGUK"/>
</dbReference>
<dbReference type="SUPFAM" id="SSF101288">
    <property type="entry name" value="L27 domain"/>
    <property type="match status" value="2"/>
</dbReference>
<dbReference type="InterPro" id="IPR036028">
    <property type="entry name" value="SH3-like_dom_sf"/>
</dbReference>
<dbReference type="InterPro" id="IPR004172">
    <property type="entry name" value="L27_dom"/>
</dbReference>
<dbReference type="Pfam" id="PF07653">
    <property type="entry name" value="SH3_2"/>
    <property type="match status" value="1"/>
</dbReference>
<keyword evidence="11" id="KW-0965">Cell junction</keyword>
<evidence type="ECO:0000256" key="11">
    <source>
        <dbReference type="ARBA" id="ARBA00022949"/>
    </source>
</evidence>
<dbReference type="InterPro" id="IPR014775">
    <property type="entry name" value="L27_C"/>
</dbReference>
<dbReference type="SMART" id="SM00072">
    <property type="entry name" value="GuKc"/>
    <property type="match status" value="1"/>
</dbReference>
<keyword evidence="8" id="KW-0677">Repeat</keyword>
<dbReference type="InterPro" id="IPR036892">
    <property type="entry name" value="L27_dom_sf"/>
</dbReference>
<evidence type="ECO:0000256" key="6">
    <source>
        <dbReference type="ARBA" id="ARBA00022443"/>
    </source>
</evidence>
<evidence type="ECO:0000256" key="4">
    <source>
        <dbReference type="ARBA" id="ARBA00007014"/>
    </source>
</evidence>
<evidence type="ECO:0000256" key="9">
    <source>
        <dbReference type="ARBA" id="ARBA00022741"/>
    </source>
</evidence>
<dbReference type="Pfam" id="PF09060">
    <property type="entry name" value="L27_N"/>
    <property type="match status" value="1"/>
</dbReference>
<dbReference type="InterPro" id="IPR035601">
    <property type="entry name" value="MPP5_SH3"/>
</dbReference>
<feature type="domain" description="Guanylate kinase-like" evidence="17">
    <location>
        <begin position="449"/>
        <end position="640"/>
    </location>
</feature>
<keyword evidence="12" id="KW-0472">Membrane</keyword>
<sequence>MLTLHMNGDMSEDMDMDSPAKLIAQCCNEQTEKIQDNPEEAMMMMEEEEEACEQAQETDLNSSSCLTSAQSSNEAISQAFFDGMDVAEEAKSTSEEKNTTDLDDLLDSLQHLQLCLTDAESQRDVGLLLELLLRSDFQQAFIMHRSVAQSMRRLCLPLPLTAHAQQLRDEVESVLQSSKHNEATELTGLLTSPHLQALMEAHDCIAEQEVDVEAIESVDQDEKTTKLVSLEKTRDMPLGVTVRNEHDRVVISRVVSGGTAEKSNLFSEGDEILEINGIPVRGKSVNDVHNILSCMHGALTFLLIPNFQNQIAPHRQTVMHVKANFSYDPSDDLYVPCRELGLSFQKGDILHVTSQDDPNWWQAYRDGHVDRKPLAGLIPGKSFQQHREAMKKTITDRNQEYKGKLWCAKKSQKQRKKLLFNPSKNIEHYSEDILTYEEVALYHQPPNHKRPIALIGPPNSGHDELRQRLLSLEPDRFTGAVPHTTRNPRAHEVNGREYNFVSRQSFECDLAAGKFIESGEFEQNLYGTNTDSVRQVINSGKICLLCLHPRSLRLLCSSDLKPYIIFIRPSPPSPSPPPPPPQERFSTLLTRGVKKHMPDDVRETLEKAREMEHSYGHMFDAVITNFKQDTSVSELLGLIDKLDIEPHWVPSAWVS</sequence>
<evidence type="ECO:0000256" key="13">
    <source>
        <dbReference type="ARBA" id="ARBA00024392"/>
    </source>
</evidence>
<evidence type="ECO:0000313" key="21">
    <source>
        <dbReference type="Proteomes" id="UP000694427"/>
    </source>
</evidence>
<dbReference type="PROSITE" id="PS51022">
    <property type="entry name" value="L27"/>
    <property type="match status" value="1"/>
</dbReference>
<dbReference type="SUPFAM" id="SSF50044">
    <property type="entry name" value="SH3-domain"/>
    <property type="match status" value="1"/>
</dbReference>
<dbReference type="SUPFAM" id="SSF52540">
    <property type="entry name" value="P-loop containing nucleoside triphosphate hydrolases"/>
    <property type="match status" value="1"/>
</dbReference>
<dbReference type="Gene3D" id="1.10.287.650">
    <property type="entry name" value="L27 domain"/>
    <property type="match status" value="2"/>
</dbReference>
<feature type="domain" description="L27" evidence="19">
    <location>
        <begin position="157"/>
        <end position="213"/>
    </location>
</feature>
<comment type="similarity">
    <text evidence="4">Belongs to the MAGUK family.</text>
</comment>
<dbReference type="Gene3D" id="2.30.30.40">
    <property type="entry name" value="SH3 Domains"/>
    <property type="match status" value="1"/>
</dbReference>
<dbReference type="PROSITE" id="PS00856">
    <property type="entry name" value="GUANYLATE_KINASE_1"/>
    <property type="match status" value="1"/>
</dbReference>
<evidence type="ECO:0000256" key="8">
    <source>
        <dbReference type="ARBA" id="ARBA00022737"/>
    </source>
</evidence>
<feature type="domain" description="PDZ" evidence="18">
    <location>
        <begin position="227"/>
        <end position="292"/>
    </location>
</feature>
<dbReference type="InterPro" id="IPR036034">
    <property type="entry name" value="PDZ_sf"/>
</dbReference>
<dbReference type="Proteomes" id="UP000694427">
    <property type="component" value="Unplaced"/>
</dbReference>
<dbReference type="SMART" id="SM00228">
    <property type="entry name" value="PDZ"/>
    <property type="match status" value="1"/>
</dbReference>
<dbReference type="PANTHER" id="PTHR23122">
    <property type="entry name" value="MEMBRANE-ASSOCIATED GUANYLATE KINASE MAGUK"/>
    <property type="match status" value="1"/>
</dbReference>
<feature type="domain" description="SH3" evidence="16">
    <location>
        <begin position="316"/>
        <end position="388"/>
    </location>
</feature>
<dbReference type="InterPro" id="IPR027417">
    <property type="entry name" value="P-loop_NTPase"/>
</dbReference>
<dbReference type="FunFam" id="3.30.63.10:FF:000002">
    <property type="entry name" value="Guanylate kinase 1"/>
    <property type="match status" value="1"/>
</dbReference>
<keyword evidence="21" id="KW-1185">Reference proteome</keyword>
<reference evidence="20" key="1">
    <citation type="submission" date="2025-08" db="UniProtKB">
        <authorList>
            <consortium name="Ensembl"/>
        </authorList>
    </citation>
    <scope>IDENTIFICATION</scope>
</reference>
<dbReference type="GO" id="GO:0005923">
    <property type="term" value="C:bicellular tight junction"/>
    <property type="evidence" value="ECO:0007669"/>
    <property type="project" value="UniProtKB-SubCell"/>
</dbReference>
<organism evidence="20 21">
    <name type="scientific">Cyprinus carpio</name>
    <name type="common">Common carp</name>
    <dbReference type="NCBI Taxonomy" id="7962"/>
    <lineage>
        <taxon>Eukaryota</taxon>
        <taxon>Metazoa</taxon>
        <taxon>Chordata</taxon>
        <taxon>Craniata</taxon>
        <taxon>Vertebrata</taxon>
        <taxon>Euteleostomi</taxon>
        <taxon>Actinopterygii</taxon>
        <taxon>Neopterygii</taxon>
        <taxon>Teleostei</taxon>
        <taxon>Ostariophysi</taxon>
        <taxon>Cypriniformes</taxon>
        <taxon>Cyprinidae</taxon>
        <taxon>Cyprininae</taxon>
        <taxon>Cyprinus</taxon>
    </lineage>
</organism>
<dbReference type="PROSITE" id="PS50002">
    <property type="entry name" value="SH3"/>
    <property type="match status" value="1"/>
</dbReference>
<dbReference type="FunFam" id="2.30.42.10:FF:000088">
    <property type="entry name" value="MAGUK p55 subfamily member 5"/>
    <property type="match status" value="1"/>
</dbReference>
<dbReference type="CDD" id="cd12036">
    <property type="entry name" value="SH3_MPP5"/>
    <property type="match status" value="1"/>
</dbReference>
<evidence type="ECO:0000259" key="18">
    <source>
        <dbReference type="PROSITE" id="PS50106"/>
    </source>
</evidence>
<dbReference type="PROSITE" id="PS50052">
    <property type="entry name" value="GUANYLATE_KINASE_2"/>
    <property type="match status" value="1"/>
</dbReference>
<dbReference type="PROSITE" id="PS50106">
    <property type="entry name" value="PDZ"/>
    <property type="match status" value="1"/>
</dbReference>
<dbReference type="Gene3D" id="2.30.42.10">
    <property type="match status" value="1"/>
</dbReference>
<dbReference type="InterPro" id="IPR020590">
    <property type="entry name" value="Guanylate_kinase_CS"/>
</dbReference>
<dbReference type="Gene3D" id="3.40.50.300">
    <property type="entry name" value="P-loop containing nucleotide triphosphate hydrolases"/>
    <property type="match status" value="1"/>
</dbReference>
<protein>
    <recommendedName>
        <fullName evidence="13">Protein PALS1</fullName>
    </recommendedName>
    <alternativeName>
        <fullName evidence="14">Protein associated with Lin-7 1</fullName>
    </alternativeName>
</protein>
<keyword evidence="5" id="KW-0796">Tight junction</keyword>
<dbReference type="CDD" id="cd06798">
    <property type="entry name" value="PDZ_MPP5-like"/>
    <property type="match status" value="1"/>
</dbReference>
<keyword evidence="10" id="KW-0067">ATP-binding</keyword>
<evidence type="ECO:0000256" key="14">
    <source>
        <dbReference type="ARBA" id="ARBA00031033"/>
    </source>
</evidence>
<dbReference type="AlphaFoldDB" id="A0A8C1IQ22"/>
<evidence type="ECO:0000259" key="19">
    <source>
        <dbReference type="PROSITE" id="PS51022"/>
    </source>
</evidence>
<dbReference type="GO" id="GO:0008104">
    <property type="term" value="P:intracellular protein localization"/>
    <property type="evidence" value="ECO:0007669"/>
    <property type="project" value="UniProtKB-ARBA"/>
</dbReference>
<dbReference type="Pfam" id="PF02828">
    <property type="entry name" value="L27"/>
    <property type="match status" value="1"/>
</dbReference>
<dbReference type="InterPro" id="IPR001478">
    <property type="entry name" value="PDZ"/>
</dbReference>
<evidence type="ECO:0000256" key="1">
    <source>
        <dbReference type="ARBA" id="ARBA00004202"/>
    </source>
</evidence>
<dbReference type="InterPro" id="IPR008144">
    <property type="entry name" value="Guanylate_kin-like_dom"/>
</dbReference>
<evidence type="ECO:0000256" key="3">
    <source>
        <dbReference type="ARBA" id="ARBA00004435"/>
    </source>
</evidence>
<accession>A0A8C1IQ22</accession>
<dbReference type="SMART" id="SM00326">
    <property type="entry name" value="SH3"/>
    <property type="match status" value="1"/>
</dbReference>
<evidence type="ECO:0000259" key="17">
    <source>
        <dbReference type="PROSITE" id="PS50052"/>
    </source>
</evidence>
<dbReference type="InterPro" id="IPR008145">
    <property type="entry name" value="GK/Ca_channel_bsu"/>
</dbReference>
<dbReference type="InterPro" id="IPR015145">
    <property type="entry name" value="L27_N"/>
</dbReference>
<dbReference type="Pfam" id="PF00595">
    <property type="entry name" value="PDZ"/>
    <property type="match status" value="1"/>
</dbReference>
<proteinExistence type="inferred from homology"/>
<evidence type="ECO:0000256" key="7">
    <source>
        <dbReference type="ARBA" id="ARBA00022475"/>
    </source>
</evidence>
<evidence type="ECO:0000256" key="5">
    <source>
        <dbReference type="ARBA" id="ARBA00022427"/>
    </source>
</evidence>
<comment type="subcellular location">
    <subcellularLocation>
        <location evidence="2">Apical cell membrane</location>
    </subcellularLocation>
    <subcellularLocation>
        <location evidence="3">Cell junction</location>
        <location evidence="3">Tight junction</location>
    </subcellularLocation>
    <subcellularLocation>
        <location evidence="1">Cell membrane</location>
        <topology evidence="1">Peripheral membrane protein</topology>
    </subcellularLocation>
</comment>
<evidence type="ECO:0000256" key="15">
    <source>
        <dbReference type="PROSITE-ProRule" id="PRU00192"/>
    </source>
</evidence>
<evidence type="ECO:0000256" key="12">
    <source>
        <dbReference type="ARBA" id="ARBA00023136"/>
    </source>
</evidence>
<dbReference type="GO" id="GO:0016324">
    <property type="term" value="C:apical plasma membrane"/>
    <property type="evidence" value="ECO:0007669"/>
    <property type="project" value="UniProtKB-SubCell"/>
</dbReference>
<dbReference type="Pfam" id="PF00625">
    <property type="entry name" value="Guanylate_kin"/>
    <property type="match status" value="1"/>
</dbReference>
<dbReference type="SUPFAM" id="SSF50156">
    <property type="entry name" value="PDZ domain-like"/>
    <property type="match status" value="1"/>
</dbReference>
<keyword evidence="6 15" id="KW-0728">SH3 domain</keyword>
<name>A0A8C1IQ22_CYPCA</name>
<dbReference type="Ensembl" id="ENSCCRT00010022979.1">
    <property type="protein sequence ID" value="ENSCCRP00010020991.1"/>
    <property type="gene ID" value="ENSCCRG00010008581.1"/>
</dbReference>
<reference evidence="20" key="2">
    <citation type="submission" date="2025-09" db="UniProtKB">
        <authorList>
            <consortium name="Ensembl"/>
        </authorList>
    </citation>
    <scope>IDENTIFICATION</scope>
</reference>
<evidence type="ECO:0000256" key="2">
    <source>
        <dbReference type="ARBA" id="ARBA00004221"/>
    </source>
</evidence>
<evidence type="ECO:0000313" key="20">
    <source>
        <dbReference type="Ensembl" id="ENSCCRP00010020991.1"/>
    </source>
</evidence>
<dbReference type="InterPro" id="IPR001452">
    <property type="entry name" value="SH3_domain"/>
</dbReference>
<dbReference type="GO" id="GO:0005524">
    <property type="term" value="F:ATP binding"/>
    <property type="evidence" value="ECO:0007669"/>
    <property type="project" value="UniProtKB-KW"/>
</dbReference>
<dbReference type="SMART" id="SM00569">
    <property type="entry name" value="L27"/>
    <property type="match status" value="2"/>
</dbReference>